<sequence>MLSPRILVVEDEPLIRMVAVDTLRDAGFQVEEAASAAEAMAKVHDGGWRFDAAIIDIGLPDRPGDKLVLEIRATWPDLPIVIASGHDRAQFIGRFTSDSQLRVVSKPYNNEALSDALAALGIKTSFRHPD</sequence>
<gene>
    <name evidence="4" type="ORF">OL599_09840</name>
</gene>
<dbReference type="GO" id="GO:0000160">
    <property type="term" value="P:phosphorelay signal transduction system"/>
    <property type="evidence" value="ECO:0007669"/>
    <property type="project" value="InterPro"/>
</dbReference>
<dbReference type="Proteomes" id="UP001165679">
    <property type="component" value="Unassembled WGS sequence"/>
</dbReference>
<protein>
    <submittedName>
        <fullName evidence="4">Response regulator</fullName>
    </submittedName>
</protein>
<dbReference type="PROSITE" id="PS50110">
    <property type="entry name" value="RESPONSE_REGULATORY"/>
    <property type="match status" value="1"/>
</dbReference>
<proteinExistence type="predicted"/>
<dbReference type="InterPro" id="IPR011006">
    <property type="entry name" value="CheY-like_superfamily"/>
</dbReference>
<evidence type="ECO:0000256" key="2">
    <source>
        <dbReference type="PROSITE-ProRule" id="PRU00169"/>
    </source>
</evidence>
<keyword evidence="1 2" id="KW-0597">Phosphoprotein</keyword>
<dbReference type="SMART" id="SM00448">
    <property type="entry name" value="REC"/>
    <property type="match status" value="1"/>
</dbReference>
<dbReference type="SUPFAM" id="SSF52172">
    <property type="entry name" value="CheY-like"/>
    <property type="match status" value="1"/>
</dbReference>
<name>A0AA41YMS2_9PROT</name>
<evidence type="ECO:0000313" key="4">
    <source>
        <dbReference type="EMBL" id="MCW3474883.1"/>
    </source>
</evidence>
<reference evidence="4" key="2">
    <citation type="submission" date="2022-10" db="EMBL/GenBank/DDBJ databases">
        <authorList>
            <person name="Trinh H.N."/>
        </authorList>
    </citation>
    <scope>NUCLEOTIDE SEQUENCE</scope>
    <source>
        <strain evidence="4">RN2-1</strain>
    </source>
</reference>
<dbReference type="Pfam" id="PF00072">
    <property type="entry name" value="Response_reg"/>
    <property type="match status" value="1"/>
</dbReference>
<feature type="modified residue" description="4-aspartylphosphate" evidence="2">
    <location>
        <position position="56"/>
    </location>
</feature>
<comment type="caution">
    <text evidence="4">The sequence shown here is derived from an EMBL/GenBank/DDBJ whole genome shotgun (WGS) entry which is preliminary data.</text>
</comment>
<dbReference type="PANTHER" id="PTHR44591">
    <property type="entry name" value="STRESS RESPONSE REGULATOR PROTEIN 1"/>
    <property type="match status" value="1"/>
</dbReference>
<evidence type="ECO:0000259" key="3">
    <source>
        <dbReference type="PROSITE" id="PS50110"/>
    </source>
</evidence>
<reference evidence="4" key="1">
    <citation type="submission" date="2022-09" db="EMBL/GenBank/DDBJ databases">
        <title>Rhodovastum sp. nov. RN2-1 isolated from soil in Seongnam, South Korea.</title>
        <authorList>
            <person name="Le N.T."/>
        </authorList>
    </citation>
    <scope>NUCLEOTIDE SEQUENCE</scope>
    <source>
        <strain evidence="4">RN2-1</strain>
    </source>
</reference>
<organism evidence="4 5">
    <name type="scientific">Limobrevibacterium gyesilva</name>
    <dbReference type="NCBI Taxonomy" id="2991712"/>
    <lineage>
        <taxon>Bacteria</taxon>
        <taxon>Pseudomonadati</taxon>
        <taxon>Pseudomonadota</taxon>
        <taxon>Alphaproteobacteria</taxon>
        <taxon>Acetobacterales</taxon>
        <taxon>Acetobacteraceae</taxon>
        <taxon>Limobrevibacterium</taxon>
    </lineage>
</organism>
<feature type="domain" description="Response regulatory" evidence="3">
    <location>
        <begin position="5"/>
        <end position="121"/>
    </location>
</feature>
<dbReference type="InterPro" id="IPR001789">
    <property type="entry name" value="Sig_transdc_resp-reg_receiver"/>
</dbReference>
<dbReference type="InterPro" id="IPR050595">
    <property type="entry name" value="Bact_response_regulator"/>
</dbReference>
<dbReference type="RefSeq" id="WP_264713538.1">
    <property type="nucleotide sequence ID" value="NZ_JAPDNT010000005.1"/>
</dbReference>
<keyword evidence="5" id="KW-1185">Reference proteome</keyword>
<dbReference type="EMBL" id="JAPDNT010000005">
    <property type="protein sequence ID" value="MCW3474883.1"/>
    <property type="molecule type" value="Genomic_DNA"/>
</dbReference>
<dbReference type="Gene3D" id="3.40.50.2300">
    <property type="match status" value="1"/>
</dbReference>
<evidence type="ECO:0000256" key="1">
    <source>
        <dbReference type="ARBA" id="ARBA00022553"/>
    </source>
</evidence>
<evidence type="ECO:0000313" key="5">
    <source>
        <dbReference type="Proteomes" id="UP001165679"/>
    </source>
</evidence>
<dbReference type="PANTHER" id="PTHR44591:SF3">
    <property type="entry name" value="RESPONSE REGULATORY DOMAIN-CONTAINING PROTEIN"/>
    <property type="match status" value="1"/>
</dbReference>
<accession>A0AA41YMS2</accession>
<dbReference type="AlphaFoldDB" id="A0AA41YMS2"/>